<evidence type="ECO:0000313" key="2">
    <source>
        <dbReference type="Proteomes" id="UP000199706"/>
    </source>
</evidence>
<dbReference type="Proteomes" id="UP000199706">
    <property type="component" value="Unassembled WGS sequence"/>
</dbReference>
<dbReference type="AlphaFoldDB" id="A0A1G8H555"/>
<dbReference type="EMBL" id="FNCJ01000016">
    <property type="protein sequence ID" value="SDI01681.1"/>
    <property type="molecule type" value="Genomic_DNA"/>
</dbReference>
<gene>
    <name evidence="1" type="ORF">SAMN05216466_1168</name>
</gene>
<dbReference type="Pfam" id="PF05489">
    <property type="entry name" value="Phage_tail_X"/>
    <property type="match status" value="1"/>
</dbReference>
<dbReference type="RefSeq" id="WP_090689644.1">
    <property type="nucleotide sequence ID" value="NZ_FNCJ01000016.1"/>
</dbReference>
<protein>
    <submittedName>
        <fullName evidence="1">P2-like prophage tail protein X</fullName>
    </submittedName>
</protein>
<evidence type="ECO:0000313" key="1">
    <source>
        <dbReference type="EMBL" id="SDI01681.1"/>
    </source>
</evidence>
<accession>A0A1G8H555</accession>
<organism evidence="1 2">
    <name type="scientific">Paraburkholderia phenazinium</name>
    <dbReference type="NCBI Taxonomy" id="60549"/>
    <lineage>
        <taxon>Bacteria</taxon>
        <taxon>Pseudomonadati</taxon>
        <taxon>Pseudomonadota</taxon>
        <taxon>Betaproteobacteria</taxon>
        <taxon>Burkholderiales</taxon>
        <taxon>Burkholderiaceae</taxon>
        <taxon>Paraburkholderia</taxon>
    </lineage>
</organism>
<dbReference type="OrthoDB" id="8759063at2"/>
<reference evidence="1 2" key="1">
    <citation type="submission" date="2016-10" db="EMBL/GenBank/DDBJ databases">
        <authorList>
            <person name="de Groot N.N."/>
        </authorList>
    </citation>
    <scope>NUCLEOTIDE SEQUENCE [LARGE SCALE GENOMIC DNA]</scope>
    <source>
        <strain evidence="1 2">LMG 2247</strain>
    </source>
</reference>
<proteinExistence type="predicted"/>
<sequence>MAKTIRTFRTCDGDVLDKICHAVYGSVTGMVEAVYEANPGLAAHDQPFVAGITITLPDVDAPRSEPVQLWT</sequence>
<dbReference type="InterPro" id="IPR008861">
    <property type="entry name" value="GpX-like"/>
</dbReference>
<name>A0A1G8H555_9BURK</name>